<accession>A0A367ZQG3</accession>
<keyword evidence="3" id="KW-0812">Transmembrane</keyword>
<keyword evidence="1" id="KW-0378">Hydrolase</keyword>
<dbReference type="Proteomes" id="UP000252355">
    <property type="component" value="Unassembled WGS sequence"/>
</dbReference>
<dbReference type="PANTHER" id="PTHR43156:SF2">
    <property type="entry name" value="STAGE II SPORULATION PROTEIN E"/>
    <property type="match status" value="1"/>
</dbReference>
<evidence type="ECO:0000313" key="6">
    <source>
        <dbReference type="Proteomes" id="UP000252355"/>
    </source>
</evidence>
<dbReference type="Gene3D" id="3.60.40.10">
    <property type="entry name" value="PPM-type phosphatase domain"/>
    <property type="match status" value="1"/>
</dbReference>
<comment type="caution">
    <text evidence="5">The sequence shown here is derived from an EMBL/GenBank/DDBJ whole genome shotgun (WGS) entry which is preliminary data.</text>
</comment>
<dbReference type="InterPro" id="IPR036457">
    <property type="entry name" value="PPM-type-like_dom_sf"/>
</dbReference>
<proteinExistence type="predicted"/>
<dbReference type="GO" id="GO:0016020">
    <property type="term" value="C:membrane"/>
    <property type="evidence" value="ECO:0007669"/>
    <property type="project" value="InterPro"/>
</dbReference>
<dbReference type="SUPFAM" id="SSF81606">
    <property type="entry name" value="PP2C-like"/>
    <property type="match status" value="1"/>
</dbReference>
<gene>
    <name evidence="5" type="ORF">OZSIB_4084</name>
</gene>
<dbReference type="PROSITE" id="PS50885">
    <property type="entry name" value="HAMP"/>
    <property type="match status" value="1"/>
</dbReference>
<dbReference type="PANTHER" id="PTHR43156">
    <property type="entry name" value="STAGE II SPORULATION PROTEIN E-RELATED"/>
    <property type="match status" value="1"/>
</dbReference>
<dbReference type="GO" id="GO:0016791">
    <property type="term" value="F:phosphatase activity"/>
    <property type="evidence" value="ECO:0007669"/>
    <property type="project" value="TreeGrafter"/>
</dbReference>
<dbReference type="GO" id="GO:0007165">
    <property type="term" value="P:signal transduction"/>
    <property type="evidence" value="ECO:0007669"/>
    <property type="project" value="InterPro"/>
</dbReference>
<feature type="domain" description="HAMP" evidence="4">
    <location>
        <begin position="725"/>
        <end position="777"/>
    </location>
</feature>
<keyword evidence="3" id="KW-0472">Membrane</keyword>
<feature type="region of interest" description="Disordered" evidence="2">
    <location>
        <begin position="572"/>
        <end position="599"/>
    </location>
</feature>
<organism evidence="5 6">
    <name type="scientific">Candidatus Ozemobacter sibiricus</name>
    <dbReference type="NCBI Taxonomy" id="2268124"/>
    <lineage>
        <taxon>Bacteria</taxon>
        <taxon>Candidatus Ozemobacteria</taxon>
        <taxon>Candidatus Ozemobacterales</taxon>
        <taxon>Candidatus Ozemobacteraceae</taxon>
        <taxon>Candidatus Ozemobacter</taxon>
    </lineage>
</organism>
<feature type="compositionally biased region" description="Basic and acidic residues" evidence="2">
    <location>
        <begin position="572"/>
        <end position="587"/>
    </location>
</feature>
<protein>
    <submittedName>
        <fullName evidence="5">Serine phosphatase RsbU, regulator of sigma subunit</fullName>
    </submittedName>
</protein>
<dbReference type="InterPro" id="IPR003660">
    <property type="entry name" value="HAMP_dom"/>
</dbReference>
<feature type="transmembrane region" description="Helical" evidence="3">
    <location>
        <begin position="293"/>
        <end position="315"/>
    </location>
</feature>
<sequence>MSGPARLAVLLGFIGLPLLLALGVIGFLEEEAGRAAHAAQLAQMREALAETLAYGDPLQRLEQDLERQTRALPSLTAWKARVPRLLRTHAGRLELYLFHPDGTPEPLPGLPAPPRVAARQFMQVLLDPGAPHNPRLVATFGGHPEAPVRLAATPRRLCLLMTGGLRNWGGWWPLTGPGGRRLGHVIAFLHKVRGGEAPLLDEAVERATRRHGRYFHLGWRDPGIPEVLRPPRRRGGPPRPWAAGLAAQLDRLPWGECTFTRAGRTGLLVVSPHGEQVFCLARYPPDRSTTFDLARFACQLTAVLTALLSVAVASGRWLLPLGLRGRLTLLLMVGGGIPLAILLTTAVIDHQDRVALELDRLRRASAEHLTRIDQELSRDYRRLARSYQRFLQRLESVPTASLPAALAPLRAHNERRRAVLVQMLVIDTAGRLLFCDDRSFRGDRAAGHTAIEVNRSHALQLLRGYNGDLAEDLSDEDADRPAAPAGGASFELLTGTTGKAFFKHLLAASPTLQNLQIFDREVPAFLGILRNPAADGGKAARAIMTVLHDKDALQRRFLAGITRVLATRSAFERGPARPSALDRDREAPPAAPGGDDRPIFLALPVTPRPTTPSFPRPGLEHHRALRALADLAATTRLPTHQPLRLSPRLFRPDAPGSPTAPGSIAGTREFLVTAVPGQHLDGYILLLAHPLQTLHEATRVLNARLVGLTIALLLLAWLVARIASTLLLAPLAGLGRGLDALVRRDFGVRLEPGRVEELAGLATRFNQVMEGFRELQIARTVQEHLWPSAPLLGPDWSLHGLCRTATDLGGDHHDWFPLPDGRVLLAVGDVAGHGIPSALTEAAAKVLLALHAARTPSPRSILEAMNRDLLAQSEKPLSMTMWLGLFDPRTRTLTCASAGHPFPILLTEGKPGELLKNGGLPLGIRRQMLYREITLDWRAGGTLVVYSDGLVESHSPAGEMLSFPRLLAEAERRRQRPPPELARELIDLALAWSGTAAPEDDLTVVVLRAAPRPVDQTASEGEATRGGQP</sequence>
<dbReference type="EMBL" id="QOQW01000011">
    <property type="protein sequence ID" value="RCK79612.1"/>
    <property type="molecule type" value="Genomic_DNA"/>
</dbReference>
<dbReference type="SMART" id="SM00331">
    <property type="entry name" value="PP2C_SIG"/>
    <property type="match status" value="1"/>
</dbReference>
<dbReference type="InterPro" id="IPR052016">
    <property type="entry name" value="Bact_Sigma-Reg"/>
</dbReference>
<dbReference type="InterPro" id="IPR001932">
    <property type="entry name" value="PPM-type_phosphatase-like_dom"/>
</dbReference>
<evidence type="ECO:0000259" key="4">
    <source>
        <dbReference type="PROSITE" id="PS50885"/>
    </source>
</evidence>
<dbReference type="Pfam" id="PF07228">
    <property type="entry name" value="SpoIIE"/>
    <property type="match status" value="1"/>
</dbReference>
<reference evidence="5 6" key="1">
    <citation type="submission" date="2018-05" db="EMBL/GenBank/DDBJ databases">
        <title>A metagenomic window into the 2 km-deep terrestrial subsurface aquifer revealed taxonomically and functionally diverse microbial community comprising novel uncultured bacterial lineages.</title>
        <authorList>
            <person name="Kadnikov V.V."/>
            <person name="Mardanov A.V."/>
            <person name="Beletsky A.V."/>
            <person name="Banks D."/>
            <person name="Pimenov N.V."/>
            <person name="Frank Y.A."/>
            <person name="Karnachuk O.V."/>
            <person name="Ravin N.V."/>
        </authorList>
    </citation>
    <scope>NUCLEOTIDE SEQUENCE [LARGE SCALE GENOMIC DNA]</scope>
    <source>
        <strain evidence="5">BY5</strain>
    </source>
</reference>
<evidence type="ECO:0000256" key="3">
    <source>
        <dbReference type="SAM" id="Phobius"/>
    </source>
</evidence>
<evidence type="ECO:0000256" key="1">
    <source>
        <dbReference type="ARBA" id="ARBA00022801"/>
    </source>
</evidence>
<dbReference type="AlphaFoldDB" id="A0A367ZQG3"/>
<name>A0A367ZQG3_9BACT</name>
<keyword evidence="3" id="KW-1133">Transmembrane helix</keyword>
<evidence type="ECO:0000256" key="2">
    <source>
        <dbReference type="SAM" id="MobiDB-lite"/>
    </source>
</evidence>
<evidence type="ECO:0000313" key="5">
    <source>
        <dbReference type="EMBL" id="RCK79612.1"/>
    </source>
</evidence>
<feature type="transmembrane region" description="Helical" evidence="3">
    <location>
        <begin position="327"/>
        <end position="348"/>
    </location>
</feature>